<evidence type="ECO:0000313" key="2">
    <source>
        <dbReference type="Proteomes" id="UP001234178"/>
    </source>
</evidence>
<accession>A0ABR0A9B5</accession>
<dbReference type="PANTHER" id="PTHR46579">
    <property type="entry name" value="F5/8 TYPE C DOMAIN-CONTAINING PROTEIN-RELATED"/>
    <property type="match status" value="1"/>
</dbReference>
<gene>
    <name evidence="1" type="ORF">OUZ56_003635</name>
</gene>
<comment type="caution">
    <text evidence="1">The sequence shown here is derived from an EMBL/GenBank/DDBJ whole genome shotgun (WGS) entry which is preliminary data.</text>
</comment>
<keyword evidence="2" id="KW-1185">Reference proteome</keyword>
<protein>
    <submittedName>
        <fullName evidence="1">Uncharacterized protein</fullName>
    </submittedName>
</protein>
<name>A0ABR0A9B5_9CRUS</name>
<dbReference type="Proteomes" id="UP001234178">
    <property type="component" value="Unassembled WGS sequence"/>
</dbReference>
<dbReference type="PANTHER" id="PTHR46579:SF1">
    <property type="entry name" value="F5_8 TYPE C DOMAIN-CONTAINING PROTEIN"/>
    <property type="match status" value="1"/>
</dbReference>
<dbReference type="EMBL" id="JAOYFB010000036">
    <property type="protein sequence ID" value="KAK4021726.1"/>
    <property type="molecule type" value="Genomic_DNA"/>
</dbReference>
<organism evidence="1 2">
    <name type="scientific">Daphnia magna</name>
    <dbReference type="NCBI Taxonomy" id="35525"/>
    <lineage>
        <taxon>Eukaryota</taxon>
        <taxon>Metazoa</taxon>
        <taxon>Ecdysozoa</taxon>
        <taxon>Arthropoda</taxon>
        <taxon>Crustacea</taxon>
        <taxon>Branchiopoda</taxon>
        <taxon>Diplostraca</taxon>
        <taxon>Cladocera</taxon>
        <taxon>Anomopoda</taxon>
        <taxon>Daphniidae</taxon>
        <taxon>Daphnia</taxon>
    </lineage>
</organism>
<reference evidence="1 2" key="1">
    <citation type="journal article" date="2023" name="Nucleic Acids Res.">
        <title>The hologenome of Daphnia magna reveals possible DNA methylation and microbiome-mediated evolution of the host genome.</title>
        <authorList>
            <person name="Chaturvedi A."/>
            <person name="Li X."/>
            <person name="Dhandapani V."/>
            <person name="Marshall H."/>
            <person name="Kissane S."/>
            <person name="Cuenca-Cambronero M."/>
            <person name="Asole G."/>
            <person name="Calvet F."/>
            <person name="Ruiz-Romero M."/>
            <person name="Marangio P."/>
            <person name="Guigo R."/>
            <person name="Rago D."/>
            <person name="Mirbahai L."/>
            <person name="Eastwood N."/>
            <person name="Colbourne J.K."/>
            <person name="Zhou J."/>
            <person name="Mallon E."/>
            <person name="Orsini L."/>
        </authorList>
    </citation>
    <scope>NUCLEOTIDE SEQUENCE [LARGE SCALE GENOMIC DNA]</scope>
    <source>
        <strain evidence="1">LRV0_1</strain>
    </source>
</reference>
<sequence length="227" mass="26057">MLHSTIADRTATEWSSVDPEIRSHVYSGGLYRDIREKGLIDGNTVSKFGFWPLMGIINEAPYKIRRNYVILFALWYGNKKPPAEAYFDDPITDLKNFEAEGFLVSEKRTIAQHLSDADNALEVGKRVNGIKGPTPFQNLPNFDFVKACVPEFMHSCCQGVIKLMIMLWFGKTYMKKPWYIDNMIGIVNARLNKIKPPYKITRSTGEWHSKLESIHVPRIRPLLFSNS</sequence>
<proteinExistence type="predicted"/>
<evidence type="ECO:0000313" key="1">
    <source>
        <dbReference type="EMBL" id="KAK4021726.1"/>
    </source>
</evidence>